<keyword evidence="3" id="KW-1185">Reference proteome</keyword>
<dbReference type="Proteomes" id="UP000299102">
    <property type="component" value="Unassembled WGS sequence"/>
</dbReference>
<feature type="region of interest" description="Disordered" evidence="1">
    <location>
        <begin position="1"/>
        <end position="25"/>
    </location>
</feature>
<dbReference type="AlphaFoldDB" id="A0A4C1SDV4"/>
<gene>
    <name evidence="2" type="ORF">EVAR_70088_1</name>
</gene>
<evidence type="ECO:0000313" key="2">
    <source>
        <dbReference type="EMBL" id="GBP00282.1"/>
    </source>
</evidence>
<comment type="caution">
    <text evidence="2">The sequence shown here is derived from an EMBL/GenBank/DDBJ whole genome shotgun (WGS) entry which is preliminary data.</text>
</comment>
<evidence type="ECO:0000256" key="1">
    <source>
        <dbReference type="SAM" id="MobiDB-lite"/>
    </source>
</evidence>
<protein>
    <submittedName>
        <fullName evidence="2">Uncharacterized protein</fullName>
    </submittedName>
</protein>
<organism evidence="2 3">
    <name type="scientific">Eumeta variegata</name>
    <name type="common">Bagworm moth</name>
    <name type="synonym">Eumeta japonica</name>
    <dbReference type="NCBI Taxonomy" id="151549"/>
    <lineage>
        <taxon>Eukaryota</taxon>
        <taxon>Metazoa</taxon>
        <taxon>Ecdysozoa</taxon>
        <taxon>Arthropoda</taxon>
        <taxon>Hexapoda</taxon>
        <taxon>Insecta</taxon>
        <taxon>Pterygota</taxon>
        <taxon>Neoptera</taxon>
        <taxon>Endopterygota</taxon>
        <taxon>Lepidoptera</taxon>
        <taxon>Glossata</taxon>
        <taxon>Ditrysia</taxon>
        <taxon>Tineoidea</taxon>
        <taxon>Psychidae</taxon>
        <taxon>Oiketicinae</taxon>
        <taxon>Eumeta</taxon>
    </lineage>
</organism>
<dbReference type="EMBL" id="BGZK01003345">
    <property type="protein sequence ID" value="GBP00282.1"/>
    <property type="molecule type" value="Genomic_DNA"/>
</dbReference>
<name>A0A4C1SDV4_EUMVA</name>
<reference evidence="2 3" key="1">
    <citation type="journal article" date="2019" name="Commun. Biol.">
        <title>The bagworm genome reveals a unique fibroin gene that provides high tensile strength.</title>
        <authorList>
            <person name="Kono N."/>
            <person name="Nakamura H."/>
            <person name="Ohtoshi R."/>
            <person name="Tomita M."/>
            <person name="Numata K."/>
            <person name="Arakawa K."/>
        </authorList>
    </citation>
    <scope>NUCLEOTIDE SEQUENCE [LARGE SCALE GENOMIC DNA]</scope>
</reference>
<proteinExistence type="predicted"/>
<evidence type="ECO:0000313" key="3">
    <source>
        <dbReference type="Proteomes" id="UP000299102"/>
    </source>
</evidence>
<sequence>MDLGGDVVPVIESRSRRPRRPAAAGARCRIKVSPFIIPEKARTLEDQQKQIVNQQTRSGKIHEGKILEEQDPFMIQNFKDARKELLDTQEKEDEEKC</sequence>
<accession>A0A4C1SDV4</accession>